<feature type="domain" description="Trigger factor C-terminal" evidence="13">
    <location>
        <begin position="265"/>
        <end position="422"/>
    </location>
</feature>
<dbReference type="NCBIfam" id="TIGR00115">
    <property type="entry name" value="tig"/>
    <property type="match status" value="1"/>
</dbReference>
<keyword evidence="5 9" id="KW-0697">Rotamase</keyword>
<dbReference type="STRING" id="1562698.DESAMIL20_38"/>
<protein>
    <recommendedName>
        <fullName evidence="4 9">Trigger factor</fullName>
        <shortName evidence="9">TF</shortName>
        <ecNumber evidence="3 9">5.2.1.8</ecNumber>
    </recommendedName>
    <alternativeName>
        <fullName evidence="8 9">PPIase</fullName>
    </alternativeName>
</protein>
<evidence type="ECO:0000259" key="13">
    <source>
        <dbReference type="Pfam" id="PF05698"/>
    </source>
</evidence>
<evidence type="ECO:0000256" key="10">
    <source>
        <dbReference type="SAM" id="Coils"/>
    </source>
</evidence>
<keyword evidence="15" id="KW-1185">Reference proteome</keyword>
<dbReference type="GO" id="GO:0043335">
    <property type="term" value="P:protein unfolding"/>
    <property type="evidence" value="ECO:0007669"/>
    <property type="project" value="TreeGrafter"/>
</dbReference>
<dbReference type="AlphaFoldDB" id="A0A1X4XZH5"/>
<name>A0A1X4XZH5_9BACT</name>
<evidence type="ECO:0000256" key="8">
    <source>
        <dbReference type="ARBA" id="ARBA00029986"/>
    </source>
</evidence>
<dbReference type="Pfam" id="PF05697">
    <property type="entry name" value="Trigger_N"/>
    <property type="match status" value="1"/>
</dbReference>
<evidence type="ECO:0000256" key="1">
    <source>
        <dbReference type="ARBA" id="ARBA00000971"/>
    </source>
</evidence>
<keyword evidence="9 14" id="KW-0132">Cell division</keyword>
<dbReference type="SUPFAM" id="SSF109998">
    <property type="entry name" value="Triger factor/SurA peptide-binding domain-like"/>
    <property type="match status" value="1"/>
</dbReference>
<comment type="similarity">
    <text evidence="2 9">Belongs to the FKBP-type PPIase family. Tig subfamily.</text>
</comment>
<feature type="coiled-coil region" evidence="10">
    <location>
        <begin position="256"/>
        <end position="296"/>
    </location>
</feature>
<dbReference type="Pfam" id="PF00254">
    <property type="entry name" value="FKBP_C"/>
    <property type="match status" value="1"/>
</dbReference>
<feature type="domain" description="PPIase FKBP-type" evidence="11">
    <location>
        <begin position="157"/>
        <end position="232"/>
    </location>
</feature>
<dbReference type="GO" id="GO:0051083">
    <property type="term" value="P:'de novo' cotranslational protein folding"/>
    <property type="evidence" value="ECO:0007669"/>
    <property type="project" value="TreeGrafter"/>
</dbReference>
<dbReference type="Gene3D" id="3.10.50.40">
    <property type="match status" value="1"/>
</dbReference>
<dbReference type="GO" id="GO:0005737">
    <property type="term" value="C:cytoplasm"/>
    <property type="evidence" value="ECO:0007669"/>
    <property type="project" value="UniProtKB-SubCell"/>
</dbReference>
<dbReference type="Gene3D" id="3.30.70.1050">
    <property type="entry name" value="Trigger factor ribosome-binding domain"/>
    <property type="match status" value="1"/>
</dbReference>
<organism evidence="14 15">
    <name type="scientific">Desulfurella amilsii</name>
    <dbReference type="NCBI Taxonomy" id="1562698"/>
    <lineage>
        <taxon>Bacteria</taxon>
        <taxon>Pseudomonadati</taxon>
        <taxon>Campylobacterota</taxon>
        <taxon>Desulfurellia</taxon>
        <taxon>Desulfurellales</taxon>
        <taxon>Desulfurellaceae</taxon>
        <taxon>Desulfurella</taxon>
    </lineage>
</organism>
<dbReference type="SUPFAM" id="SSF54534">
    <property type="entry name" value="FKBP-like"/>
    <property type="match status" value="1"/>
</dbReference>
<comment type="caution">
    <text evidence="14">The sequence shown here is derived from an EMBL/GenBank/DDBJ whole genome shotgun (WGS) entry which is preliminary data.</text>
</comment>
<evidence type="ECO:0000256" key="4">
    <source>
        <dbReference type="ARBA" id="ARBA00016902"/>
    </source>
</evidence>
<keyword evidence="6 9" id="KW-0143">Chaperone</keyword>
<dbReference type="SUPFAM" id="SSF102735">
    <property type="entry name" value="Trigger factor ribosome-binding domain"/>
    <property type="match status" value="1"/>
</dbReference>
<gene>
    <name evidence="9" type="primary">tig</name>
    <name evidence="14" type="ORF">DESAMIL20_38</name>
</gene>
<dbReference type="GO" id="GO:0015031">
    <property type="term" value="P:protein transport"/>
    <property type="evidence" value="ECO:0007669"/>
    <property type="project" value="UniProtKB-UniRule"/>
</dbReference>
<keyword evidence="9" id="KW-0131">Cell cycle</keyword>
<dbReference type="InterPro" id="IPR001179">
    <property type="entry name" value="PPIase_FKBP_dom"/>
</dbReference>
<comment type="catalytic activity">
    <reaction evidence="1 9">
        <text>[protein]-peptidylproline (omega=180) = [protein]-peptidylproline (omega=0)</text>
        <dbReference type="Rhea" id="RHEA:16237"/>
        <dbReference type="Rhea" id="RHEA-COMP:10747"/>
        <dbReference type="Rhea" id="RHEA-COMP:10748"/>
        <dbReference type="ChEBI" id="CHEBI:83833"/>
        <dbReference type="ChEBI" id="CHEBI:83834"/>
        <dbReference type="EC" id="5.2.1.8"/>
    </reaction>
</comment>
<dbReference type="OrthoDB" id="9767721at2"/>
<dbReference type="EMBL" id="MDSU01000001">
    <property type="protein sequence ID" value="OSS42930.1"/>
    <property type="molecule type" value="Genomic_DNA"/>
</dbReference>
<dbReference type="InterPro" id="IPR005215">
    <property type="entry name" value="Trig_fac"/>
</dbReference>
<dbReference type="HAMAP" id="MF_00303">
    <property type="entry name" value="Trigger_factor_Tig"/>
    <property type="match status" value="1"/>
</dbReference>
<dbReference type="RefSeq" id="WP_086032861.1">
    <property type="nucleotide sequence ID" value="NZ_MDSU01000001.1"/>
</dbReference>
<dbReference type="InterPro" id="IPR037041">
    <property type="entry name" value="Trigger_fac_C_sf"/>
</dbReference>
<evidence type="ECO:0000256" key="3">
    <source>
        <dbReference type="ARBA" id="ARBA00013194"/>
    </source>
</evidence>
<comment type="subcellular location">
    <subcellularLocation>
        <location evidence="9">Cytoplasm</location>
    </subcellularLocation>
    <text evidence="9">About half TF is bound to the ribosome near the polypeptide exit tunnel while the other half is free in the cytoplasm.</text>
</comment>
<dbReference type="PANTHER" id="PTHR30560:SF3">
    <property type="entry name" value="TRIGGER FACTOR-LIKE PROTEIN TIG, CHLOROPLASTIC"/>
    <property type="match status" value="1"/>
</dbReference>
<evidence type="ECO:0000259" key="11">
    <source>
        <dbReference type="Pfam" id="PF00254"/>
    </source>
</evidence>
<dbReference type="InterPro" id="IPR027304">
    <property type="entry name" value="Trigger_fact/SurA_dom_sf"/>
</dbReference>
<evidence type="ECO:0000256" key="9">
    <source>
        <dbReference type="HAMAP-Rule" id="MF_00303"/>
    </source>
</evidence>
<reference evidence="14 15" key="1">
    <citation type="journal article" date="2017" name="Front. Microbiol.">
        <title>Genome Sequence of Desulfurella amilsii Strain TR1 and Comparative Genomics of Desulfurellaceae Family.</title>
        <authorList>
            <person name="Florentino A.P."/>
            <person name="Stams A.J."/>
            <person name="Sanchez-Andrea I."/>
        </authorList>
    </citation>
    <scope>NUCLEOTIDE SEQUENCE [LARGE SCALE GENOMIC DNA]</scope>
    <source>
        <strain evidence="14 15">TR1</strain>
    </source>
</reference>
<evidence type="ECO:0000256" key="2">
    <source>
        <dbReference type="ARBA" id="ARBA00005464"/>
    </source>
</evidence>
<comment type="function">
    <text evidence="9">Involved in protein export. Acts as a chaperone by maintaining the newly synthesized protein in an open conformation. Functions as a peptidyl-prolyl cis-trans isomerase.</text>
</comment>
<evidence type="ECO:0000313" key="14">
    <source>
        <dbReference type="EMBL" id="OSS42930.1"/>
    </source>
</evidence>
<dbReference type="PIRSF" id="PIRSF003095">
    <property type="entry name" value="Trigger_factor"/>
    <property type="match status" value="1"/>
</dbReference>
<dbReference type="Pfam" id="PF05698">
    <property type="entry name" value="Trigger_C"/>
    <property type="match status" value="1"/>
</dbReference>
<dbReference type="InterPro" id="IPR008881">
    <property type="entry name" value="Trigger_fac_ribosome-bd_bac"/>
</dbReference>
<dbReference type="GO" id="GO:0051301">
    <property type="term" value="P:cell division"/>
    <property type="evidence" value="ECO:0007669"/>
    <property type="project" value="UniProtKB-KW"/>
</dbReference>
<dbReference type="Proteomes" id="UP000194141">
    <property type="component" value="Unassembled WGS sequence"/>
</dbReference>
<proteinExistence type="inferred from homology"/>
<evidence type="ECO:0000313" key="15">
    <source>
        <dbReference type="Proteomes" id="UP000194141"/>
    </source>
</evidence>
<dbReference type="PANTHER" id="PTHR30560">
    <property type="entry name" value="TRIGGER FACTOR CHAPERONE AND PEPTIDYL-PROLYL CIS/TRANS ISOMERASE"/>
    <property type="match status" value="1"/>
</dbReference>
<comment type="domain">
    <text evidence="9">Consists of 3 domains; the N-terminus binds the ribosome, the middle domain has PPIase activity, while the C-terminus has intrinsic chaperone activity on its own.</text>
</comment>
<keyword evidence="10" id="KW-0175">Coiled coil</keyword>
<evidence type="ECO:0000259" key="12">
    <source>
        <dbReference type="Pfam" id="PF05697"/>
    </source>
</evidence>
<sequence>MFEVKIEKVQPSKRKMFIKVPIEKVQKAKENLINHLKRTVNIKGFRKGKVPKEIILKNYSKDIDEDVKRDLLEEGYRFCISENNLSVVSEPVFLNVKDFSDDDFYFEVEVEVKPEIEIKEYKGVKVTQKPYEVTQEDIDKSLNQLKNAFSSLDDSKEPAGQNDVVVFDIKAKDAQTGEEIGDLTGANLYSQLDSNQLIPEIENEIVGMKENEGKTITITFPKEHSLKPIAGKQVELTINLKSVKKVIEPELNDELAQKINKDFKTLNDLIEDIKKRLLENKRLQEIERQKEELLDNLLNFHEFELPETIVSKETSNLIMDFVKDAYYKGVDLKQDEYKPAKLRERFEPEAIKRVKATFLLLEIAEKENIDVSGEEIRNAIENEAKLSGKNFEQLYKEYEEKGMLQLIKVDLLSDKVLDFLLENASIEKIEEEENI</sequence>
<dbReference type="InterPro" id="IPR046357">
    <property type="entry name" value="PPIase_dom_sf"/>
</dbReference>
<feature type="domain" description="Trigger factor ribosome-binding bacterial" evidence="12">
    <location>
        <begin position="3"/>
        <end position="145"/>
    </location>
</feature>
<keyword evidence="9" id="KW-0963">Cytoplasm</keyword>
<evidence type="ECO:0000256" key="6">
    <source>
        <dbReference type="ARBA" id="ARBA00023186"/>
    </source>
</evidence>
<dbReference type="GO" id="GO:0003755">
    <property type="term" value="F:peptidyl-prolyl cis-trans isomerase activity"/>
    <property type="evidence" value="ECO:0007669"/>
    <property type="project" value="UniProtKB-UniRule"/>
</dbReference>
<dbReference type="GO" id="GO:0044183">
    <property type="term" value="F:protein folding chaperone"/>
    <property type="evidence" value="ECO:0007669"/>
    <property type="project" value="TreeGrafter"/>
</dbReference>
<keyword evidence="7 9" id="KW-0413">Isomerase</keyword>
<dbReference type="InterPro" id="IPR008880">
    <property type="entry name" value="Trigger_fac_C"/>
</dbReference>
<dbReference type="GO" id="GO:0043022">
    <property type="term" value="F:ribosome binding"/>
    <property type="evidence" value="ECO:0007669"/>
    <property type="project" value="TreeGrafter"/>
</dbReference>
<dbReference type="Gene3D" id="1.10.3120.10">
    <property type="entry name" value="Trigger factor, C-terminal domain"/>
    <property type="match status" value="1"/>
</dbReference>
<dbReference type="EC" id="5.2.1.8" evidence="3 9"/>
<evidence type="ECO:0000256" key="7">
    <source>
        <dbReference type="ARBA" id="ARBA00023235"/>
    </source>
</evidence>
<dbReference type="InterPro" id="IPR036611">
    <property type="entry name" value="Trigger_fac_ribosome-bd_sf"/>
</dbReference>
<evidence type="ECO:0000256" key="5">
    <source>
        <dbReference type="ARBA" id="ARBA00023110"/>
    </source>
</evidence>
<accession>A0A1X4XZH5</accession>